<organism evidence="2 3">
    <name type="scientific">Sanguibacter hominis ATCC BAA-789</name>
    <dbReference type="NCBI Taxonomy" id="1312740"/>
    <lineage>
        <taxon>Bacteria</taxon>
        <taxon>Bacillati</taxon>
        <taxon>Actinomycetota</taxon>
        <taxon>Actinomycetes</taxon>
        <taxon>Micrococcales</taxon>
        <taxon>Sanguibacteraceae</taxon>
        <taxon>Sanguibacter</taxon>
    </lineage>
</organism>
<comment type="caution">
    <text evidence="2">The sequence shown here is derived from an EMBL/GenBank/DDBJ whole genome shotgun (WGS) entry which is preliminary data.</text>
</comment>
<name>A0A9X5FC05_9MICO</name>
<keyword evidence="3" id="KW-1185">Reference proteome</keyword>
<evidence type="ECO:0008006" key="4">
    <source>
        <dbReference type="Google" id="ProtNLM"/>
    </source>
</evidence>
<evidence type="ECO:0000313" key="2">
    <source>
        <dbReference type="EMBL" id="NKX93400.1"/>
    </source>
</evidence>
<keyword evidence="1" id="KW-1133">Transmembrane helix</keyword>
<evidence type="ECO:0000313" key="3">
    <source>
        <dbReference type="Proteomes" id="UP000774283"/>
    </source>
</evidence>
<reference evidence="2 3" key="1">
    <citation type="submission" date="2020-04" db="EMBL/GenBank/DDBJ databases">
        <title>MicrobeNet Type strains.</title>
        <authorList>
            <person name="Nicholson A.C."/>
        </authorList>
    </citation>
    <scope>NUCLEOTIDE SEQUENCE [LARGE SCALE GENOMIC DNA]</scope>
    <source>
        <strain evidence="2 3">ATCC BAA-789</strain>
    </source>
</reference>
<feature type="transmembrane region" description="Helical" evidence="1">
    <location>
        <begin position="6"/>
        <end position="25"/>
    </location>
</feature>
<evidence type="ECO:0000256" key="1">
    <source>
        <dbReference type="SAM" id="Phobius"/>
    </source>
</evidence>
<dbReference type="Proteomes" id="UP000774283">
    <property type="component" value="Unassembled WGS sequence"/>
</dbReference>
<sequence>MTWSEVVVILVAVLAVGVVVAWQAATRLDRLHRKVVASRIALDAQLVRRAGAAHALATSGAIDPVSALVLTDAVIATDAAQGDRELLVAVPDLASLVDENPSSGPGNQAELVHGAAPPRVIGQALAEGLGEVRTHAESNLSAALRAVLADAEEVAELRSTVDGGEILTDLAAAWYRVQLARRFHNEAVAQAQRMRAKRGVRVLHLAGRAPMPQMVEFDDVWPAELPRPGRGVVAAGR</sequence>
<dbReference type="EMBL" id="JAAXOW010000002">
    <property type="protein sequence ID" value="NKX93400.1"/>
    <property type="molecule type" value="Genomic_DNA"/>
</dbReference>
<gene>
    <name evidence="2" type="ORF">HF995_08980</name>
</gene>
<dbReference type="RefSeq" id="WP_168447432.1">
    <property type="nucleotide sequence ID" value="NZ_JAAXOW010000002.1"/>
</dbReference>
<proteinExistence type="predicted"/>
<dbReference type="AlphaFoldDB" id="A0A9X5FC05"/>
<protein>
    <recommendedName>
        <fullName evidence="4">Secreted protein</fullName>
    </recommendedName>
</protein>
<keyword evidence="1" id="KW-0812">Transmembrane</keyword>
<keyword evidence="1" id="KW-0472">Membrane</keyword>
<accession>A0A9X5FC05</accession>